<dbReference type="Proteomes" id="UP000035642">
    <property type="component" value="Unassembled WGS sequence"/>
</dbReference>
<dbReference type="AlphaFoldDB" id="A0A0K0DDC6"/>
<feature type="compositionally biased region" description="Low complexity" evidence="1">
    <location>
        <begin position="276"/>
        <end position="286"/>
    </location>
</feature>
<dbReference type="WBParaSite" id="ACAC_0000870601-mRNA-1">
    <property type="protein sequence ID" value="ACAC_0000870601-mRNA-1"/>
    <property type="gene ID" value="ACAC_0000870601"/>
</dbReference>
<evidence type="ECO:0000313" key="3">
    <source>
        <dbReference type="WBParaSite" id="ACAC_0000870601-mRNA-1"/>
    </source>
</evidence>
<reference evidence="2" key="1">
    <citation type="submission" date="2012-09" db="EMBL/GenBank/DDBJ databases">
        <authorList>
            <person name="Martin A.A."/>
        </authorList>
    </citation>
    <scope>NUCLEOTIDE SEQUENCE</scope>
</reference>
<accession>A0A0K0DDC6</accession>
<keyword evidence="2" id="KW-1185">Reference proteome</keyword>
<sequence>MIHKLSTVSYNSLRNKGDATVSFDETSNADPPDFDRSSTSEEEPIEVTIERPWHTLSYFDKIWCYRKEHPERTKERGMPTEEPVLNIVWEQTPCRPSNMTSTTLQDSSEPQCVGKREKFVIFFNNYKIIMIYLLLFASDRSHTLFYGANIEGIVSFVSFVSTILQSTRELISCIPMTVKKPRQSGRGFVSEPVTLKVHLEPMEAADDVSFRLTVLSRMFLKICFQKCSDVLGKLRKCSHINLAAVNETSSSSESSTTNEACWNMNNASSVTKDESTTIMRSTSSTRAPTAKKNSLAIENRNFTAEPKIASAAKDEPVTKDVGTFSLTSDQELCKPDSN</sequence>
<evidence type="ECO:0000313" key="2">
    <source>
        <dbReference type="Proteomes" id="UP000035642"/>
    </source>
</evidence>
<protein>
    <submittedName>
        <fullName evidence="3">GRAM domain-containing protein 1B</fullName>
    </submittedName>
</protein>
<organism evidence="2 3">
    <name type="scientific">Angiostrongylus cantonensis</name>
    <name type="common">Rat lungworm</name>
    <dbReference type="NCBI Taxonomy" id="6313"/>
    <lineage>
        <taxon>Eukaryota</taxon>
        <taxon>Metazoa</taxon>
        <taxon>Ecdysozoa</taxon>
        <taxon>Nematoda</taxon>
        <taxon>Chromadorea</taxon>
        <taxon>Rhabditida</taxon>
        <taxon>Rhabditina</taxon>
        <taxon>Rhabditomorpha</taxon>
        <taxon>Strongyloidea</taxon>
        <taxon>Metastrongylidae</taxon>
        <taxon>Angiostrongylus</taxon>
    </lineage>
</organism>
<feature type="region of interest" description="Disordered" evidence="1">
    <location>
        <begin position="21"/>
        <end position="45"/>
    </location>
</feature>
<proteinExistence type="predicted"/>
<reference evidence="3" key="2">
    <citation type="submission" date="2017-02" db="UniProtKB">
        <authorList>
            <consortium name="WormBaseParasite"/>
        </authorList>
    </citation>
    <scope>IDENTIFICATION</scope>
</reference>
<evidence type="ECO:0000256" key="1">
    <source>
        <dbReference type="SAM" id="MobiDB-lite"/>
    </source>
</evidence>
<name>A0A0K0DDC6_ANGCA</name>
<feature type="region of interest" description="Disordered" evidence="1">
    <location>
        <begin position="272"/>
        <end position="291"/>
    </location>
</feature>